<evidence type="ECO:0000256" key="1">
    <source>
        <dbReference type="ARBA" id="ARBA00002067"/>
    </source>
</evidence>
<dbReference type="EnsemblMetazoa" id="XM_006565404">
    <property type="protein sequence ID" value="XP_006565467"/>
    <property type="gene ID" value="LOC408889"/>
</dbReference>
<feature type="compositionally biased region" description="Low complexity" evidence="23">
    <location>
        <begin position="441"/>
        <end position="465"/>
    </location>
</feature>
<sequence>MIDLTVKTLDSQNHAFSLEDDQITVRGFKEYIAETVAVPADSQRLIYCGRVLQDEKKLNDYDVNGKVIHLVQRAPPQPGQRGNDGGQGQGQNQGSQVWQNPQRTHYRLTRAQMHGNAMYLGAMSVPAEIVEGHGLPVPQFSNSLSNGRLIAARHMLERADRLMDRIESPSVNPVNSSASENNRPPLSQLMQESELDTEQYLFSNNENATNGGARLAEAAAAAIAAALSAAGANNVTLLRGNSDENGESRSANETVNEENQSDPQQSQESQQAQSEQQGSTSNNDEQSNRRSSVQLPRPPQLAELLELLLDTQTRLRPHIERYRKLMRDDPSLPPGGRLVTENQSFVDDVSECLHYMSHACHALSDIIVDMNQAPPRNLRCRPIIIQHSAILQPGIPIQVEAHISLHGRNANNNNGNEENGESASTPTQLETNEANTEDSNQQQESESGGVQQQAEQQQQQQQQQQQPPPLDSTQSPFGTVFNLPNNVEVLMEVSPEGNIDATPGNEQNQAGENNNNSNNNNNNGGRASGGPFSWGSAPPPDFIRNLMQAVAGHMVQGGPANTRIITRNPLTVSQLTVASLDSGNTNAGQSTQARSNVGTHPTTATQTRSTSRPHVFHQQTHPLGVGMSIGQAFDFDPFLSCNSHHIRRTTTATSSTVTSMSQGTRTNQTTAETQSQTQTATTSSTTSNTSSTNTTASTTSQTNAIDDPLLYWQQILRGTVGQPQSNVNTNINTTTSSATSNTSSTNTTASTTSQTNAINDPLLYWQQILRDFNSSEVGDLPYGNMVQIRTGGNIRVGIIGNGTGNSAGDDLTLADLLERRGIQMSLFTSQDSYSAENFLVNLSVLVVQNLTLVDLIRLRIGQSEPISHLRRPLQEFFQYSFPNVPTERLQEQATERFLSQLRPHFQTLLSTEEDANTRNGSRVDICATVEALIRRHIKDILQCVFNNDIDDARFGQEIFNIVNNMGRQLCAVLRYSIRGGQAGLEVLASRFVSEMLENIRPTVSRWMLNIFIVQFRTYSLRVTQPPDSEILPLLIYKDAPSEATTVSSVPAHQSSQSQSEVEPMETETIQERTNFEASSLSEDREEIPETFPGHEALPSDWVPIIARDGLRQRRQLQMQGITNGGVATFSDAYLGTLPTKRRKLIEQQKPRLLVSPTPNHSAIAASMERLVREGVTRAGVEEVEGAAIAVAVDPGVRRAFGQAIRDCLNPHRFGTPDFPDPLRFPNATKYFADQDRPPK</sequence>
<comment type="function">
    <text evidence="1">Released extracellularly via exosomes, it is a ligand of the natural killer/NK cells receptor NCR3 and stimulates NK cells cytotoxicity. It may thereby trigger NK cells cytotoxicity against neighboring tumor cells and immature myeloid dendritic cells (DC).</text>
</comment>
<feature type="region of interest" description="Disordered" evidence="23">
    <location>
        <begin position="583"/>
        <end position="614"/>
    </location>
</feature>
<dbReference type="EnsemblMetazoa" id="XM_026441168">
    <property type="protein sequence ID" value="XP_026296953"/>
    <property type="gene ID" value="LOC408889"/>
</dbReference>
<feature type="region of interest" description="Disordered" evidence="23">
    <location>
        <begin position="649"/>
        <end position="701"/>
    </location>
</feature>
<dbReference type="AlphaFoldDB" id="A0A7M7L5F7"/>
<evidence type="ECO:0000256" key="22">
    <source>
        <dbReference type="ARBA" id="ARBA00046936"/>
    </source>
</evidence>
<dbReference type="GO" id="GO:0036503">
    <property type="term" value="P:ERAD pathway"/>
    <property type="evidence" value="ECO:0007669"/>
    <property type="project" value="TreeGrafter"/>
</dbReference>
<evidence type="ECO:0000256" key="12">
    <source>
        <dbReference type="ARBA" id="ARBA00022782"/>
    </source>
</evidence>
<feature type="domain" description="Ubiquitin-like" evidence="24">
    <location>
        <begin position="2"/>
        <end position="64"/>
    </location>
</feature>
<evidence type="ECO:0000256" key="18">
    <source>
        <dbReference type="ARBA" id="ARBA00023242"/>
    </source>
</evidence>
<evidence type="ECO:0000256" key="2">
    <source>
        <dbReference type="ARBA" id="ARBA00004123"/>
    </source>
</evidence>
<evidence type="ECO:0000256" key="21">
    <source>
        <dbReference type="ARBA" id="ARBA00046003"/>
    </source>
</evidence>
<dbReference type="PANTHER" id="PTHR15204">
    <property type="entry name" value="LARGE PROLINE-RICH PROTEIN BAG6"/>
    <property type="match status" value="1"/>
</dbReference>
<protein>
    <recommendedName>
        <fullName evidence="5">Large proline-rich protein BAG6</fullName>
    </recommendedName>
    <alternativeName>
        <fullName evidence="20">BCL2-associated athanogene 6</fullName>
    </alternativeName>
    <alternativeName>
        <fullName evidence="19">HLA-B-associated transcript 3</fullName>
    </alternativeName>
</protein>
<organism evidence="25">
    <name type="scientific">Apis mellifera</name>
    <name type="common">Honeybee</name>
    <dbReference type="NCBI Taxonomy" id="7460"/>
    <lineage>
        <taxon>Eukaryota</taxon>
        <taxon>Metazoa</taxon>
        <taxon>Ecdysozoa</taxon>
        <taxon>Arthropoda</taxon>
        <taxon>Hexapoda</taxon>
        <taxon>Insecta</taxon>
        <taxon>Pterygota</taxon>
        <taxon>Neoptera</taxon>
        <taxon>Endopterygota</taxon>
        <taxon>Hymenoptera</taxon>
        <taxon>Apocrita</taxon>
        <taxon>Aculeata</taxon>
        <taxon>Apoidea</taxon>
        <taxon>Anthophila</taxon>
        <taxon>Apidae</taxon>
        <taxon>Apis</taxon>
    </lineage>
</organism>
<feature type="compositionally biased region" description="Low complexity" evidence="23">
    <location>
        <begin position="409"/>
        <end position="424"/>
    </location>
</feature>
<evidence type="ECO:0000313" key="26">
    <source>
        <dbReference type="Proteomes" id="UP000005203"/>
    </source>
</evidence>
<dbReference type="InterPro" id="IPR019954">
    <property type="entry name" value="Ubiquitin_CS"/>
</dbReference>
<feature type="compositionally biased region" description="Polar residues" evidence="23">
    <location>
        <begin position="425"/>
        <end position="440"/>
    </location>
</feature>
<keyword evidence="12" id="KW-0221">Differentiation</keyword>
<feature type="compositionally biased region" description="Polar residues" evidence="23">
    <location>
        <begin position="471"/>
        <end position="481"/>
    </location>
</feature>
<dbReference type="GO" id="GO:0007283">
    <property type="term" value="P:spermatogenesis"/>
    <property type="evidence" value="ECO:0007669"/>
    <property type="project" value="UniProtKB-KW"/>
</dbReference>
<dbReference type="RefSeq" id="XP_006565466.2">
    <property type="nucleotide sequence ID" value="XM_006565403.3"/>
</dbReference>
<keyword evidence="13" id="KW-0156">Chromatin regulator</keyword>
<evidence type="ECO:0000256" key="13">
    <source>
        <dbReference type="ARBA" id="ARBA00022853"/>
    </source>
</evidence>
<evidence type="ECO:0000256" key="8">
    <source>
        <dbReference type="ARBA" id="ARBA00022525"/>
    </source>
</evidence>
<evidence type="ECO:0000256" key="4">
    <source>
        <dbReference type="ARBA" id="ARBA00004550"/>
    </source>
</evidence>
<dbReference type="InterPro" id="IPR000626">
    <property type="entry name" value="Ubiquitin-like_dom"/>
</dbReference>
<evidence type="ECO:0000256" key="17">
    <source>
        <dbReference type="ARBA" id="ARBA00023186"/>
    </source>
</evidence>
<keyword evidence="16" id="KW-0007">Acetylation</keyword>
<evidence type="ECO:0000256" key="14">
    <source>
        <dbReference type="ARBA" id="ARBA00022859"/>
    </source>
</evidence>
<comment type="subcellular location">
    <subcellularLocation>
        <location evidence="3">Cytoplasm</location>
        <location evidence="3">Cytosol</location>
    </subcellularLocation>
    <subcellularLocation>
        <location evidence="2">Nucleus</location>
    </subcellularLocation>
    <subcellularLocation>
        <location evidence="4">Secreted</location>
        <location evidence="4">Extracellular exosome</location>
    </subcellularLocation>
</comment>
<feature type="compositionally biased region" description="Polar residues" evidence="23">
    <location>
        <begin position="282"/>
        <end position="293"/>
    </location>
</feature>
<comment type="subunit">
    <text evidence="22">Component of the BAG6/BAT3 complex, also named BAT3 complex, at least composed of BAG6, UBL4A and GET4/TRC35. Interacts with GET4; the interaction is direct and localizes BAG6 in the cytosol. Interacts with UBL4A; the interaction is direct and required for UBL4A protein stability. Interacts with AIFM1. Interacts with HSPA2. Interacts with CTCFL. Interacts with p300/EP300. Interacts (via ubiquitin-like domain) with RNF126; required for BAG6-dependent ubiquitination of proteins mislocalized to the cytosol. Interacts (via ubiquitin-like domain) with SGTA; SGTA competes with RNF126 by binding the same region of BAG6, thereby promoting deubiquitination of BAG6-target proteins and rescuing them from degradation. Interacts with ricin A chain. Interacts with VCP and AMFR; both form the VCP/p97-AMFR/gp78 complex. Interacts with SYVN1. Interacts with USP13; the interaction is direct and may mediate UBL4A deubiquitination. Interacts with ZFAND2B. Interacts with KPNA2. Interacts with UBQLN4.</text>
</comment>
<dbReference type="SUPFAM" id="SSF54236">
    <property type="entry name" value="Ubiquitin-like"/>
    <property type="match status" value="1"/>
</dbReference>
<keyword evidence="18" id="KW-0539">Nucleus</keyword>
<dbReference type="Proteomes" id="UP000005203">
    <property type="component" value="Linkage group LG6"/>
</dbReference>
<keyword evidence="6" id="KW-0813">Transport</keyword>
<feature type="compositionally biased region" description="Low complexity" evidence="23">
    <location>
        <begin position="504"/>
        <end position="525"/>
    </location>
</feature>
<evidence type="ECO:0000313" key="27">
    <source>
        <dbReference type="RefSeq" id="XP_006565466.2"/>
    </source>
</evidence>
<evidence type="ECO:0000256" key="10">
    <source>
        <dbReference type="ARBA" id="ARBA00022703"/>
    </source>
</evidence>
<evidence type="ECO:0000256" key="7">
    <source>
        <dbReference type="ARBA" id="ARBA00022490"/>
    </source>
</evidence>
<dbReference type="GO" id="GO:0031593">
    <property type="term" value="F:polyubiquitin modification-dependent protein binding"/>
    <property type="evidence" value="ECO:0007669"/>
    <property type="project" value="TreeGrafter"/>
</dbReference>
<dbReference type="EnsemblMetazoa" id="XM_006565403">
    <property type="protein sequence ID" value="XP_006565466"/>
    <property type="gene ID" value="LOC408889"/>
</dbReference>
<accession>A0A8B6Z1D1</accession>
<dbReference type="GO" id="GO:0006915">
    <property type="term" value="P:apoptotic process"/>
    <property type="evidence" value="ECO:0007669"/>
    <property type="project" value="UniProtKB-KW"/>
</dbReference>
<evidence type="ECO:0000313" key="28">
    <source>
        <dbReference type="RefSeq" id="XP_006565467.2"/>
    </source>
</evidence>
<dbReference type="GO" id="GO:0030154">
    <property type="term" value="P:cell differentiation"/>
    <property type="evidence" value="ECO:0007669"/>
    <property type="project" value="UniProtKB-KW"/>
</dbReference>
<dbReference type="InterPro" id="IPR029071">
    <property type="entry name" value="Ubiquitin-like_domsf"/>
</dbReference>
<accession>A0A7M7L5F7</accession>
<keyword evidence="14" id="KW-0391">Immunity</keyword>
<evidence type="ECO:0000256" key="6">
    <source>
        <dbReference type="ARBA" id="ARBA00022448"/>
    </source>
</evidence>
<keyword evidence="9" id="KW-0597">Phosphoprotein</keyword>
<evidence type="ECO:0000256" key="23">
    <source>
        <dbReference type="SAM" id="MobiDB-lite"/>
    </source>
</evidence>
<dbReference type="Gene3D" id="3.10.20.90">
    <property type="entry name" value="Phosphatidylinositol 3-kinase Catalytic Subunit, Chain A, domain 1"/>
    <property type="match status" value="1"/>
</dbReference>
<evidence type="ECO:0000313" key="29">
    <source>
        <dbReference type="RefSeq" id="XP_026296953.1"/>
    </source>
</evidence>
<feature type="region of interest" description="Disordered" evidence="23">
    <location>
        <begin position="238"/>
        <end position="297"/>
    </location>
</feature>
<feature type="region of interest" description="Disordered" evidence="23">
    <location>
        <begin position="74"/>
        <end position="100"/>
    </location>
</feature>
<dbReference type="RefSeq" id="XP_006565467.2">
    <property type="nucleotide sequence ID" value="XM_006565404.3"/>
</dbReference>
<dbReference type="PROSITE" id="PS00299">
    <property type="entry name" value="UBIQUITIN_1"/>
    <property type="match status" value="1"/>
</dbReference>
<feature type="region of interest" description="Disordered" evidence="23">
    <location>
        <begin position="496"/>
        <end position="539"/>
    </location>
</feature>
<evidence type="ECO:0000313" key="25">
    <source>
        <dbReference type="EnsemblMetazoa" id="XP_026296953"/>
    </source>
</evidence>
<evidence type="ECO:0000256" key="15">
    <source>
        <dbReference type="ARBA" id="ARBA00022871"/>
    </source>
</evidence>
<name>A0A7M7L5F7_APIME</name>
<evidence type="ECO:0000256" key="16">
    <source>
        <dbReference type="ARBA" id="ARBA00022990"/>
    </source>
</evidence>
<feature type="compositionally biased region" description="Polar residues" evidence="23">
    <location>
        <begin position="1045"/>
        <end position="1060"/>
    </location>
</feature>
<dbReference type="GeneID" id="408889"/>
<dbReference type="InterPro" id="IPR021925">
    <property type="entry name" value="BAG6"/>
</dbReference>
<gene>
    <name evidence="27 28 29" type="primary">LOC408889</name>
</gene>
<dbReference type="RefSeq" id="XP_026296953.1">
    <property type="nucleotide sequence ID" value="XM_026441168.1"/>
</dbReference>
<keyword evidence="11" id="KW-0677">Repeat</keyword>
<evidence type="ECO:0000256" key="20">
    <source>
        <dbReference type="ARBA" id="ARBA00030033"/>
    </source>
</evidence>
<keyword evidence="10" id="KW-0053">Apoptosis</keyword>
<evidence type="ECO:0000259" key="24">
    <source>
        <dbReference type="PROSITE" id="PS50053"/>
    </source>
</evidence>
<keyword evidence="15" id="KW-0744">Spermatogenesis</keyword>
<proteinExistence type="predicted"/>
<dbReference type="GO" id="GO:0002376">
    <property type="term" value="P:immune system process"/>
    <property type="evidence" value="ECO:0007669"/>
    <property type="project" value="UniProtKB-KW"/>
</dbReference>
<dbReference type="CDD" id="cd01809">
    <property type="entry name" value="Ubl_BAG6"/>
    <property type="match status" value="1"/>
</dbReference>
<dbReference type="SMART" id="SM00213">
    <property type="entry name" value="UBQ"/>
    <property type="match status" value="1"/>
</dbReference>
<dbReference type="OrthoDB" id="1885901at2759"/>
<dbReference type="GO" id="GO:0051787">
    <property type="term" value="F:misfolded protein binding"/>
    <property type="evidence" value="ECO:0007669"/>
    <property type="project" value="TreeGrafter"/>
</dbReference>
<feature type="compositionally biased region" description="Low complexity" evidence="23">
    <location>
        <begin position="724"/>
        <end position="753"/>
    </location>
</feature>
<feature type="region of interest" description="Disordered" evidence="23">
    <location>
        <begin position="722"/>
        <end position="753"/>
    </location>
</feature>
<evidence type="ECO:0000256" key="3">
    <source>
        <dbReference type="ARBA" id="ARBA00004514"/>
    </source>
</evidence>
<dbReference type="Pfam" id="PF12057">
    <property type="entry name" value="BAG6"/>
    <property type="match status" value="1"/>
</dbReference>
<dbReference type="GO" id="GO:0005634">
    <property type="term" value="C:nucleus"/>
    <property type="evidence" value="ECO:0007669"/>
    <property type="project" value="UniProtKB-SubCell"/>
</dbReference>
<accession>A0A7M7GT69</accession>
<dbReference type="GO" id="GO:0006325">
    <property type="term" value="P:chromatin organization"/>
    <property type="evidence" value="ECO:0007669"/>
    <property type="project" value="UniProtKB-KW"/>
</dbReference>
<reference evidence="25" key="1">
    <citation type="submission" date="2021-01" db="UniProtKB">
        <authorList>
            <consortium name="EnsemblMetazoa"/>
        </authorList>
    </citation>
    <scope>IDENTIFICATION</scope>
    <source>
        <strain evidence="25">DH4</strain>
    </source>
</reference>
<feature type="region of interest" description="Disordered" evidence="23">
    <location>
        <begin position="408"/>
        <end position="481"/>
    </location>
</feature>
<dbReference type="Pfam" id="PF00240">
    <property type="entry name" value="ubiquitin"/>
    <property type="match status" value="1"/>
</dbReference>
<feature type="compositionally biased region" description="Gly residues" evidence="23">
    <location>
        <begin position="82"/>
        <end position="91"/>
    </location>
</feature>
<accession>A0A8B6Z2Z5</accession>
<evidence type="ECO:0000256" key="5">
    <source>
        <dbReference type="ARBA" id="ARBA00021614"/>
    </source>
</evidence>
<dbReference type="GO" id="GO:0071818">
    <property type="term" value="C:BAT3 complex"/>
    <property type="evidence" value="ECO:0007669"/>
    <property type="project" value="TreeGrafter"/>
</dbReference>
<keyword evidence="8" id="KW-0964">Secreted</keyword>
<feature type="region of interest" description="Disordered" evidence="23">
    <location>
        <begin position="1045"/>
        <end position="1064"/>
    </location>
</feature>
<evidence type="ECO:0000256" key="9">
    <source>
        <dbReference type="ARBA" id="ARBA00022553"/>
    </source>
</evidence>
<reference evidence="27 28" key="2">
    <citation type="submission" date="2025-04" db="UniProtKB">
        <authorList>
            <consortium name="RefSeq"/>
        </authorList>
    </citation>
    <scope>IDENTIFICATION</scope>
    <source>
        <strain evidence="27 28">DH4</strain>
        <tissue evidence="27 28">Whole body</tissue>
    </source>
</reference>
<keyword evidence="7" id="KW-0963">Cytoplasm</keyword>
<feature type="compositionally biased region" description="Low complexity" evidence="23">
    <location>
        <begin position="261"/>
        <end position="281"/>
    </location>
</feature>
<keyword evidence="26" id="KW-1185">Reference proteome</keyword>
<evidence type="ECO:0000256" key="11">
    <source>
        <dbReference type="ARBA" id="ARBA00022737"/>
    </source>
</evidence>
<dbReference type="PANTHER" id="PTHR15204:SF0">
    <property type="entry name" value="LARGE PROLINE-RICH PROTEIN BAG6"/>
    <property type="match status" value="1"/>
</dbReference>
<keyword evidence="17" id="KW-0143">Chaperone</keyword>
<evidence type="ECO:0000256" key="19">
    <source>
        <dbReference type="ARBA" id="ARBA00029739"/>
    </source>
</evidence>
<comment type="function">
    <text evidence="21">Involved in DNA damage-induced apoptosis: following DNA damage, accumulates in the nucleus and forms a complex with p300/EP300, enhancing p300/EP300-mediated p53/TP53 acetylation leading to increase p53/TP53 transcriptional activity. When nuclear, may also act as a component of some chromatin regulator complex that regulates histone 3 'Lys-4' dimethylation (H3K4me2).</text>
</comment>
<dbReference type="PROSITE" id="PS50053">
    <property type="entry name" value="UBIQUITIN_2"/>
    <property type="match status" value="1"/>
</dbReference>
<dbReference type="GO" id="GO:0005576">
    <property type="term" value="C:extracellular region"/>
    <property type="evidence" value="ECO:0007669"/>
    <property type="project" value="UniProtKB-SubCell"/>
</dbReference>